<dbReference type="STRING" id="1048983.EL17_15340"/>
<dbReference type="OrthoDB" id="367883at2"/>
<dbReference type="AlphaFoldDB" id="A0A074KSP1"/>
<dbReference type="Pfam" id="PF02321">
    <property type="entry name" value="OEP"/>
    <property type="match status" value="2"/>
</dbReference>
<comment type="similarity">
    <text evidence="2">Belongs to the outer membrane factor (OMF) (TC 1.B.17) family.</text>
</comment>
<dbReference type="PANTHER" id="PTHR30026:SF20">
    <property type="entry name" value="OUTER MEMBRANE PROTEIN TOLC"/>
    <property type="match status" value="1"/>
</dbReference>
<dbReference type="GO" id="GO:1990281">
    <property type="term" value="C:efflux pump complex"/>
    <property type="evidence" value="ECO:0007669"/>
    <property type="project" value="TreeGrafter"/>
</dbReference>
<evidence type="ECO:0000313" key="10">
    <source>
        <dbReference type="Proteomes" id="UP000027821"/>
    </source>
</evidence>
<keyword evidence="7" id="KW-0998">Cell outer membrane</keyword>
<sequence length="447" mass="52023">MYKSFIVFLSLIIWGIGMPMARAQTVEYTLEEILKFSYNNQPLLKQTLLEKDLTDARVRSDLSGWLPQIGLDGDYFRYFEQPVAIFPDFNNPTSGQFQEVRTGVPYNSNLNFFLDQPIFNNQLILAKDQANLRRRETDQQLKIFLIDFKIEVSKAFYEVLLSQEQIRITEEDLQRQERQLRDARSLYEAGITDNIDYKRATITLQNTRSSLYQSRETFEVRMALLRELSGLGIDEPITLAYDLEGMISGAMVDTLEGVDISQRPEIHQIQLQQSLQDMNVSFFKRTYIPQLSAFLNYNIIYQSPFGDQLFDRAYPNSLAGLRLSFPIFQGGKRNHDIRVANLELRQLELAQDNLSLQLQREHQEALSNYKSNLYQMYILEGNNQLAEEIYNTVSLQYEAGIKNFLEVIQAETDLRTSRINYYNAVFRLMGSKLDLLKARGQLEVDIY</sequence>
<dbReference type="GO" id="GO:0015288">
    <property type="term" value="F:porin activity"/>
    <property type="evidence" value="ECO:0007669"/>
    <property type="project" value="TreeGrafter"/>
</dbReference>
<gene>
    <name evidence="9" type="ORF">EL17_15340</name>
</gene>
<evidence type="ECO:0000256" key="7">
    <source>
        <dbReference type="ARBA" id="ARBA00023237"/>
    </source>
</evidence>
<comment type="subcellular location">
    <subcellularLocation>
        <location evidence="1">Cell outer membrane</location>
    </subcellularLocation>
</comment>
<keyword evidence="5" id="KW-0812">Transmembrane</keyword>
<feature type="coiled-coil region" evidence="8">
    <location>
        <begin position="337"/>
        <end position="364"/>
    </location>
</feature>
<dbReference type="GO" id="GO:0009279">
    <property type="term" value="C:cell outer membrane"/>
    <property type="evidence" value="ECO:0007669"/>
    <property type="project" value="UniProtKB-SubCell"/>
</dbReference>
<evidence type="ECO:0000256" key="5">
    <source>
        <dbReference type="ARBA" id="ARBA00022692"/>
    </source>
</evidence>
<organism evidence="9 10">
    <name type="scientific">Anditalea andensis</name>
    <dbReference type="NCBI Taxonomy" id="1048983"/>
    <lineage>
        <taxon>Bacteria</taxon>
        <taxon>Pseudomonadati</taxon>
        <taxon>Bacteroidota</taxon>
        <taxon>Cytophagia</taxon>
        <taxon>Cytophagales</taxon>
        <taxon>Cytophagaceae</taxon>
        <taxon>Anditalea</taxon>
    </lineage>
</organism>
<keyword evidence="10" id="KW-1185">Reference proteome</keyword>
<protein>
    <recommendedName>
        <fullName evidence="11">Transporter</fullName>
    </recommendedName>
</protein>
<dbReference type="PANTHER" id="PTHR30026">
    <property type="entry name" value="OUTER MEMBRANE PROTEIN TOLC"/>
    <property type="match status" value="1"/>
</dbReference>
<evidence type="ECO:0000256" key="8">
    <source>
        <dbReference type="SAM" id="Coils"/>
    </source>
</evidence>
<accession>A0A074KSP1</accession>
<keyword evidence="6" id="KW-0472">Membrane</keyword>
<evidence type="ECO:0000256" key="1">
    <source>
        <dbReference type="ARBA" id="ARBA00004442"/>
    </source>
</evidence>
<name>A0A074KSP1_9BACT</name>
<evidence type="ECO:0008006" key="11">
    <source>
        <dbReference type="Google" id="ProtNLM"/>
    </source>
</evidence>
<evidence type="ECO:0000256" key="2">
    <source>
        <dbReference type="ARBA" id="ARBA00007613"/>
    </source>
</evidence>
<dbReference type="EMBL" id="JMIH01000023">
    <property type="protein sequence ID" value="KEO72986.1"/>
    <property type="molecule type" value="Genomic_DNA"/>
</dbReference>
<reference evidence="9 10" key="1">
    <citation type="submission" date="2014-04" db="EMBL/GenBank/DDBJ databases">
        <title>Characterization and application of a salt tolerant electro-active bacterium.</title>
        <authorList>
            <person name="Yang L."/>
            <person name="Wei S."/>
            <person name="Tay Q.X.M."/>
        </authorList>
    </citation>
    <scope>NUCLEOTIDE SEQUENCE [LARGE SCALE GENOMIC DNA]</scope>
    <source>
        <strain evidence="9 10">LY1</strain>
    </source>
</reference>
<dbReference type="InterPro" id="IPR051906">
    <property type="entry name" value="TolC-like"/>
</dbReference>
<keyword evidence="4" id="KW-1134">Transmembrane beta strand</keyword>
<dbReference type="InterPro" id="IPR003423">
    <property type="entry name" value="OMP_efflux"/>
</dbReference>
<feature type="coiled-coil region" evidence="8">
    <location>
        <begin position="159"/>
        <end position="186"/>
    </location>
</feature>
<keyword evidence="8" id="KW-0175">Coiled coil</keyword>
<evidence type="ECO:0000256" key="4">
    <source>
        <dbReference type="ARBA" id="ARBA00022452"/>
    </source>
</evidence>
<comment type="caution">
    <text evidence="9">The sequence shown here is derived from an EMBL/GenBank/DDBJ whole genome shotgun (WGS) entry which is preliminary data.</text>
</comment>
<dbReference type="eggNOG" id="COG1538">
    <property type="taxonomic scope" value="Bacteria"/>
</dbReference>
<evidence type="ECO:0000313" key="9">
    <source>
        <dbReference type="EMBL" id="KEO72986.1"/>
    </source>
</evidence>
<dbReference type="RefSeq" id="WP_035076156.1">
    <property type="nucleotide sequence ID" value="NZ_JMIH01000023.1"/>
</dbReference>
<proteinExistence type="inferred from homology"/>
<dbReference type="Proteomes" id="UP000027821">
    <property type="component" value="Unassembled WGS sequence"/>
</dbReference>
<dbReference type="SUPFAM" id="SSF56954">
    <property type="entry name" value="Outer membrane efflux proteins (OEP)"/>
    <property type="match status" value="1"/>
</dbReference>
<evidence type="ECO:0000256" key="3">
    <source>
        <dbReference type="ARBA" id="ARBA00022448"/>
    </source>
</evidence>
<dbReference type="GO" id="GO:0015562">
    <property type="term" value="F:efflux transmembrane transporter activity"/>
    <property type="evidence" value="ECO:0007669"/>
    <property type="project" value="InterPro"/>
</dbReference>
<evidence type="ECO:0000256" key="6">
    <source>
        <dbReference type="ARBA" id="ARBA00023136"/>
    </source>
</evidence>
<dbReference type="Gene3D" id="1.20.1600.10">
    <property type="entry name" value="Outer membrane efflux proteins (OEP)"/>
    <property type="match status" value="1"/>
</dbReference>
<keyword evidence="3" id="KW-0813">Transport</keyword>